<name>A0A068TUE6_COFCA</name>
<accession>A0A068TUE6</accession>
<evidence type="ECO:0000313" key="2">
    <source>
        <dbReference type="Proteomes" id="UP000295252"/>
    </source>
</evidence>
<dbReference type="EMBL" id="HG739088">
    <property type="protein sequence ID" value="CDO99866.1"/>
    <property type="molecule type" value="Genomic_DNA"/>
</dbReference>
<dbReference type="AlphaFoldDB" id="A0A068TUE6"/>
<gene>
    <name evidence="1" type="ORF">GSCOC_T00029565001</name>
</gene>
<dbReference type="OrthoDB" id="673776at2759"/>
<proteinExistence type="predicted"/>
<dbReference type="Proteomes" id="UP000295252">
    <property type="component" value="Chromosome IV"/>
</dbReference>
<dbReference type="PhylomeDB" id="A0A068TUE6"/>
<dbReference type="Gene3D" id="1.25.40.20">
    <property type="entry name" value="Ankyrin repeat-containing domain"/>
    <property type="match status" value="1"/>
</dbReference>
<protein>
    <submittedName>
        <fullName evidence="1">Uncharacterized protein</fullName>
    </submittedName>
</protein>
<sequence>MPMSTSLQPCFYSGKSPATVFYSWESPATVIAPLGQCRCPLHCNPMAYCPGCFSSDRLFCLRRVLMETSRPRTQGYKSYDDEESYCPKLEAWRNRFETELKRFTEDDKKHEFVKLLRSQSDIAHKYFDEASHPLSYFVLDYCLRYCALNCTEALLGGETGVTLNLDKLRTTPLHMAAISLSPKLTKYCLKSGWHCDGKDDDGFQPLDCALLGLRNRVFWTREQSLYSLIFELTGEGMIEPTQTMRLLIENTSESNVSEIICRYGTEAKIVELAMLLIVSTDIKHIRVDNLYLPSNDVSSVDQLTLRQFVVNEIVMLENKLRNVVAVGSYNLAQCREMKKSMMSTLLLLEIFQRTGPEIGRAVRRTGQTYPSTADAIGCVFECSDFKLSSQETSYLLKSSFKLDLPADRVQPISEERLPGLHSYSLSGIPELDSFKTMPNFGWDETDPEHQKLLPMRTEIEKLSSAASVWQWKPNESIFKLVMMLFLLKMLWQKETWGIACSLARSSEKINEIACWYAKEGKLIELSIILMVAREKVMRPIVFRIRGEKSHRSMTFLQFVNSELAQAIDLECRLTGRKTKLEEELKKLCKQRKLVMMSALGLLEIFEKAGAALQTYFWSERGNVQKEKVIKEVSVLLSEAGFNLKEDIELHDPVESSMEVEQQNEALQDPHTSSCTLQGRNTVDEMATERGCQMQHLTRLSYVLPCGFVETYGSCGDMRNFLFTRYPRECSNLPSGAQSFRAFWTSKDSKASYCTGFPVQGGAVRGVVNSLVQKFPASKRFASVALAVIRHAA</sequence>
<dbReference type="Gramene" id="CDO99866">
    <property type="protein sequence ID" value="CDO99866"/>
    <property type="gene ID" value="GSCOC_T00029565001"/>
</dbReference>
<dbReference type="InterPro" id="IPR036770">
    <property type="entry name" value="Ankyrin_rpt-contain_sf"/>
</dbReference>
<evidence type="ECO:0000313" key="1">
    <source>
        <dbReference type="EMBL" id="CDO99866.1"/>
    </source>
</evidence>
<keyword evidence="2" id="KW-1185">Reference proteome</keyword>
<organism evidence="1 2">
    <name type="scientific">Coffea canephora</name>
    <name type="common">Robusta coffee</name>
    <dbReference type="NCBI Taxonomy" id="49390"/>
    <lineage>
        <taxon>Eukaryota</taxon>
        <taxon>Viridiplantae</taxon>
        <taxon>Streptophyta</taxon>
        <taxon>Embryophyta</taxon>
        <taxon>Tracheophyta</taxon>
        <taxon>Spermatophyta</taxon>
        <taxon>Magnoliopsida</taxon>
        <taxon>eudicotyledons</taxon>
        <taxon>Gunneridae</taxon>
        <taxon>Pentapetalae</taxon>
        <taxon>asterids</taxon>
        <taxon>lamiids</taxon>
        <taxon>Gentianales</taxon>
        <taxon>Rubiaceae</taxon>
        <taxon>Ixoroideae</taxon>
        <taxon>Gardenieae complex</taxon>
        <taxon>Bertiereae - Coffeeae clade</taxon>
        <taxon>Coffeeae</taxon>
        <taxon>Coffea</taxon>
    </lineage>
</organism>
<dbReference type="SUPFAM" id="SSF48403">
    <property type="entry name" value="Ankyrin repeat"/>
    <property type="match status" value="1"/>
</dbReference>
<dbReference type="InParanoid" id="A0A068TUE6"/>
<reference evidence="2" key="1">
    <citation type="journal article" date="2014" name="Science">
        <title>The coffee genome provides insight into the convergent evolution of caffeine biosynthesis.</title>
        <authorList>
            <person name="Denoeud F."/>
            <person name="Carretero-Paulet L."/>
            <person name="Dereeper A."/>
            <person name="Droc G."/>
            <person name="Guyot R."/>
            <person name="Pietrella M."/>
            <person name="Zheng C."/>
            <person name="Alberti A."/>
            <person name="Anthony F."/>
            <person name="Aprea G."/>
            <person name="Aury J.M."/>
            <person name="Bento P."/>
            <person name="Bernard M."/>
            <person name="Bocs S."/>
            <person name="Campa C."/>
            <person name="Cenci A."/>
            <person name="Combes M.C."/>
            <person name="Crouzillat D."/>
            <person name="Da Silva C."/>
            <person name="Daddiego L."/>
            <person name="De Bellis F."/>
            <person name="Dussert S."/>
            <person name="Garsmeur O."/>
            <person name="Gayraud T."/>
            <person name="Guignon V."/>
            <person name="Jahn K."/>
            <person name="Jamilloux V."/>
            <person name="Joet T."/>
            <person name="Labadie K."/>
            <person name="Lan T."/>
            <person name="Leclercq J."/>
            <person name="Lepelley M."/>
            <person name="Leroy T."/>
            <person name="Li L.T."/>
            <person name="Librado P."/>
            <person name="Lopez L."/>
            <person name="Munoz A."/>
            <person name="Noel B."/>
            <person name="Pallavicini A."/>
            <person name="Perrotta G."/>
            <person name="Poncet V."/>
            <person name="Pot D."/>
            <person name="Priyono X."/>
            <person name="Rigoreau M."/>
            <person name="Rouard M."/>
            <person name="Rozas J."/>
            <person name="Tranchant-Dubreuil C."/>
            <person name="VanBuren R."/>
            <person name="Zhang Q."/>
            <person name="Andrade A.C."/>
            <person name="Argout X."/>
            <person name="Bertrand B."/>
            <person name="de Kochko A."/>
            <person name="Graziosi G."/>
            <person name="Henry R.J."/>
            <person name="Jayarama X."/>
            <person name="Ming R."/>
            <person name="Nagai C."/>
            <person name="Rounsley S."/>
            <person name="Sankoff D."/>
            <person name="Giuliano G."/>
            <person name="Albert V.A."/>
            <person name="Wincker P."/>
            <person name="Lashermes P."/>
        </authorList>
    </citation>
    <scope>NUCLEOTIDE SEQUENCE [LARGE SCALE GENOMIC DNA]</scope>
    <source>
        <strain evidence="2">cv. DH200-94</strain>
    </source>
</reference>